<dbReference type="Proteomes" id="UP000292262">
    <property type="component" value="Unassembled WGS sequence"/>
</dbReference>
<dbReference type="RefSeq" id="WP_130285562.1">
    <property type="nucleotide sequence ID" value="NZ_SGXE01000001.1"/>
</dbReference>
<dbReference type="EMBL" id="SGXE01000001">
    <property type="protein sequence ID" value="RZS99742.1"/>
    <property type="molecule type" value="Genomic_DNA"/>
</dbReference>
<evidence type="ECO:0000313" key="1">
    <source>
        <dbReference type="EMBL" id="RZS99742.1"/>
    </source>
</evidence>
<organism evidence="1 2">
    <name type="scientific">Aquimarina brevivitae</name>
    <dbReference type="NCBI Taxonomy" id="323412"/>
    <lineage>
        <taxon>Bacteria</taxon>
        <taxon>Pseudomonadati</taxon>
        <taxon>Bacteroidota</taxon>
        <taxon>Flavobacteriia</taxon>
        <taxon>Flavobacteriales</taxon>
        <taxon>Flavobacteriaceae</taxon>
        <taxon>Aquimarina</taxon>
    </lineage>
</organism>
<dbReference type="AlphaFoldDB" id="A0A4Q7PLA3"/>
<evidence type="ECO:0000313" key="2">
    <source>
        <dbReference type="Proteomes" id="UP000292262"/>
    </source>
</evidence>
<sequence>MRFIRVRRRTKTEKRYHKKMGILTTQVTYIKKYAGLLPLRTLHKYRMTYYGEVKDCRHCSISS</sequence>
<proteinExistence type="predicted"/>
<comment type="caution">
    <text evidence="1">The sequence shown here is derived from an EMBL/GenBank/DDBJ whole genome shotgun (WGS) entry which is preliminary data.</text>
</comment>
<accession>A0A4Q7PLA3</accession>
<dbReference type="OrthoDB" id="1467749at2"/>
<reference evidence="1 2" key="1">
    <citation type="submission" date="2019-02" db="EMBL/GenBank/DDBJ databases">
        <title>Genomic Encyclopedia of Type Strains, Phase IV (KMG-IV): sequencing the most valuable type-strain genomes for metagenomic binning, comparative biology and taxonomic classification.</title>
        <authorList>
            <person name="Goeker M."/>
        </authorList>
    </citation>
    <scope>NUCLEOTIDE SEQUENCE [LARGE SCALE GENOMIC DNA]</scope>
    <source>
        <strain evidence="1 2">DSM 17196</strain>
    </source>
</reference>
<keyword evidence="2" id="KW-1185">Reference proteome</keyword>
<gene>
    <name evidence="1" type="ORF">EV197_0968</name>
</gene>
<protein>
    <submittedName>
        <fullName evidence="1">Uncharacterized protein</fullName>
    </submittedName>
</protein>
<name>A0A4Q7PLA3_9FLAO</name>